<evidence type="ECO:0000256" key="1">
    <source>
        <dbReference type="ARBA" id="ARBA00022737"/>
    </source>
</evidence>
<dbReference type="AlphaFoldDB" id="A0A2B4RZ33"/>
<dbReference type="SMART" id="SM00042">
    <property type="entry name" value="CUB"/>
    <property type="match status" value="4"/>
</dbReference>
<organism evidence="8 9">
    <name type="scientific">Stylophora pistillata</name>
    <name type="common">Smooth cauliflower coral</name>
    <dbReference type="NCBI Taxonomy" id="50429"/>
    <lineage>
        <taxon>Eukaryota</taxon>
        <taxon>Metazoa</taxon>
        <taxon>Cnidaria</taxon>
        <taxon>Anthozoa</taxon>
        <taxon>Hexacorallia</taxon>
        <taxon>Scleractinia</taxon>
        <taxon>Astrocoeniina</taxon>
        <taxon>Pocilloporidae</taxon>
        <taxon>Stylophora</taxon>
    </lineage>
</organism>
<dbReference type="PANTHER" id="PTHR24251:SF37">
    <property type="entry name" value="CUB DOMAIN-CONTAINING PROTEIN"/>
    <property type="match status" value="1"/>
</dbReference>
<evidence type="ECO:0000256" key="2">
    <source>
        <dbReference type="ARBA" id="ARBA00023157"/>
    </source>
</evidence>
<protein>
    <submittedName>
        <fullName evidence="8">Tolloid-like protein 2</fullName>
    </submittedName>
</protein>
<dbReference type="InterPro" id="IPR025398">
    <property type="entry name" value="DUF4371"/>
</dbReference>
<keyword evidence="5" id="KW-0472">Membrane</keyword>
<dbReference type="PANTHER" id="PTHR24251">
    <property type="entry name" value="OVOCHYMASE-RELATED"/>
    <property type="match status" value="1"/>
</dbReference>
<accession>A0A2B4RZ33</accession>
<gene>
    <name evidence="8" type="primary">tll2</name>
    <name evidence="8" type="ORF">AWC38_SpisGene13082</name>
</gene>
<keyword evidence="1" id="KW-0677">Repeat</keyword>
<feature type="chain" id="PRO_5012970726" evidence="6">
    <location>
        <begin position="26"/>
        <end position="1011"/>
    </location>
</feature>
<sequence>MRAMRFSFRLVKVFFLAAEYQVVEASACPYWVETIYPKDSRNDTIFSPGYPGYYDSENCKWKIVASYGHKVLIYFTELELEDCSSCSCDSVEIYDGTDQYSTRLSKSCGSSLPVPAYSTGRNIFLKFTSDISVTRRGFVAHYRVLNSSSGCPAITPGASAGVIYSPNFPWSFAAHSSCDWRIEAPSGKRVNLKFIRFHLGYYSNCAYGHVEVRDGYYNFLLGKYCGSQIPASVSSSSNSLTVKFRSSYVTYSGFLALYQTGHSFPTNASAMTTYRPVYPTTRSAYYSCSSYSSETDLRVHSENCFCCWAKALKDEIVKKEKNADSYGLMVDEATDVSVVEQLISFMQFANLKTGVPEVHFLSIQDVLENSTSANAATIVKLIKEELSKDGLDINKLSSLASDGASVMTGSRDGVAAKLRETVPTLINIHCICHRLALACNDANDSLTPISQEETVLRQLWSFFENSAARSAVYVQISSEMKELESMSEKSKEKLATKGLVYTALERLVQENITVKEFRKETTTGKLACLEFSEDGIKATEAKMHDLCSQYVTALTNNIDQRFQHSLPVVLSFRILDPLSLPIANPEFVGYEQNDIQTLANHFFNGDENSSKRLKLEAEWNNFKYELSDWSKDHQAIPSPSTTSTSSTEWARQSSSSTTIRSGDGGFWNTRAPYSSCTFKISTKKGYNLELSLDNMSMNSCSSCSCGYLKVRDGSSSSDPLLNEYCGTLSYGTVTSTGNHLFVVFYSHYSANSFRATVRSRYSSSTYRPFYPTTLSAYHSCSSYSSETTFYLESSSSTTIRSGDGGFGNTRAPHSSCTFKISTKKGYNLELSLDKMYTYSCYSCSCGYLKVRDGSSSSDPLLGVYCGTLSYGTVTSTGNHLFVVFYSDYSGNNFRATVSSRRGSSVNVAAIVVPIVVAVVLFSIIFAVVKCTKINRSAGPAGSSRVNDVPLQPLSEAHLFPTIVSSLSSGTQRVDVPPPHPNPATAPDELPPSTDYSQGFTNFAEGGGYVQG</sequence>
<evidence type="ECO:0000313" key="9">
    <source>
        <dbReference type="Proteomes" id="UP000225706"/>
    </source>
</evidence>
<evidence type="ECO:0000259" key="7">
    <source>
        <dbReference type="PROSITE" id="PS01180"/>
    </source>
</evidence>
<evidence type="ECO:0000256" key="3">
    <source>
        <dbReference type="PROSITE-ProRule" id="PRU00059"/>
    </source>
</evidence>
<dbReference type="PROSITE" id="PS01180">
    <property type="entry name" value="CUB"/>
    <property type="match status" value="4"/>
</dbReference>
<feature type="region of interest" description="Disordered" evidence="4">
    <location>
        <begin position="632"/>
        <end position="661"/>
    </location>
</feature>
<dbReference type="Pfam" id="PF14291">
    <property type="entry name" value="DUF4371"/>
    <property type="match status" value="1"/>
</dbReference>
<proteinExistence type="predicted"/>
<dbReference type="OrthoDB" id="6345439at2759"/>
<feature type="transmembrane region" description="Helical" evidence="5">
    <location>
        <begin position="907"/>
        <end position="928"/>
    </location>
</feature>
<comment type="caution">
    <text evidence="8">The sequence shown here is derived from an EMBL/GenBank/DDBJ whole genome shotgun (WGS) entry which is preliminary data.</text>
</comment>
<feature type="signal peptide" evidence="6">
    <location>
        <begin position="1"/>
        <end position="25"/>
    </location>
</feature>
<keyword evidence="5" id="KW-1133">Transmembrane helix</keyword>
<keyword evidence="5" id="KW-0812">Transmembrane</keyword>
<dbReference type="SUPFAM" id="SSF49854">
    <property type="entry name" value="Spermadhesin, CUB domain"/>
    <property type="match status" value="4"/>
</dbReference>
<dbReference type="Proteomes" id="UP000225706">
    <property type="component" value="Unassembled WGS sequence"/>
</dbReference>
<feature type="domain" description="CUB" evidence="7">
    <location>
        <begin position="655"/>
        <end position="760"/>
    </location>
</feature>
<keyword evidence="6" id="KW-0732">Signal</keyword>
<dbReference type="InterPro" id="IPR000859">
    <property type="entry name" value="CUB_dom"/>
</dbReference>
<dbReference type="FunFam" id="2.60.120.290:FF:000005">
    <property type="entry name" value="Procollagen C-endopeptidase enhancer 1"/>
    <property type="match status" value="1"/>
</dbReference>
<dbReference type="InterPro" id="IPR012337">
    <property type="entry name" value="RNaseH-like_sf"/>
</dbReference>
<feature type="region of interest" description="Disordered" evidence="4">
    <location>
        <begin position="968"/>
        <end position="996"/>
    </location>
</feature>
<dbReference type="Gene3D" id="2.60.120.290">
    <property type="entry name" value="Spermadhesin, CUB domain"/>
    <property type="match status" value="4"/>
</dbReference>
<feature type="disulfide bond" evidence="3">
    <location>
        <begin position="151"/>
        <end position="178"/>
    </location>
</feature>
<name>A0A2B4RZ33_STYPI</name>
<evidence type="ECO:0000313" key="8">
    <source>
        <dbReference type="EMBL" id="PFX22406.1"/>
    </source>
</evidence>
<feature type="compositionally biased region" description="Polar residues" evidence="4">
    <location>
        <begin position="648"/>
        <end position="660"/>
    </location>
</feature>
<reference evidence="9" key="1">
    <citation type="journal article" date="2017" name="bioRxiv">
        <title>Comparative analysis of the genomes of Stylophora pistillata and Acropora digitifera provides evidence for extensive differences between species of corals.</title>
        <authorList>
            <person name="Voolstra C.R."/>
            <person name="Li Y."/>
            <person name="Liew Y.J."/>
            <person name="Baumgarten S."/>
            <person name="Zoccola D."/>
            <person name="Flot J.-F."/>
            <person name="Tambutte S."/>
            <person name="Allemand D."/>
            <person name="Aranda M."/>
        </authorList>
    </citation>
    <scope>NUCLEOTIDE SEQUENCE [LARGE SCALE GENOMIC DNA]</scope>
</reference>
<dbReference type="Pfam" id="PF00431">
    <property type="entry name" value="CUB"/>
    <property type="match status" value="4"/>
</dbReference>
<comment type="caution">
    <text evidence="3">Lacks conserved residue(s) required for the propagation of feature annotation.</text>
</comment>
<dbReference type="EMBL" id="LSMT01000241">
    <property type="protein sequence ID" value="PFX22406.1"/>
    <property type="molecule type" value="Genomic_DNA"/>
</dbReference>
<dbReference type="SUPFAM" id="SSF53098">
    <property type="entry name" value="Ribonuclease H-like"/>
    <property type="match status" value="1"/>
</dbReference>
<evidence type="ECO:0000256" key="4">
    <source>
        <dbReference type="SAM" id="MobiDB-lite"/>
    </source>
</evidence>
<feature type="domain" description="CUB" evidence="7">
    <location>
        <begin position="151"/>
        <end position="261"/>
    </location>
</feature>
<evidence type="ECO:0000256" key="6">
    <source>
        <dbReference type="SAM" id="SignalP"/>
    </source>
</evidence>
<feature type="domain" description="CUB" evidence="7">
    <location>
        <begin position="780"/>
        <end position="900"/>
    </location>
</feature>
<dbReference type="InterPro" id="IPR035914">
    <property type="entry name" value="Sperma_CUB_dom_sf"/>
</dbReference>
<dbReference type="FunFam" id="2.60.120.290:FF:000013">
    <property type="entry name" value="Membrane frizzled-related protein"/>
    <property type="match status" value="1"/>
</dbReference>
<keyword evidence="2 3" id="KW-1015">Disulfide bond</keyword>
<evidence type="ECO:0000256" key="5">
    <source>
        <dbReference type="SAM" id="Phobius"/>
    </source>
</evidence>
<dbReference type="CDD" id="cd00041">
    <property type="entry name" value="CUB"/>
    <property type="match status" value="4"/>
</dbReference>
<keyword evidence="9" id="KW-1185">Reference proteome</keyword>
<feature type="domain" description="CUB" evidence="7">
    <location>
        <begin position="28"/>
        <end position="145"/>
    </location>
</feature>
<feature type="compositionally biased region" description="Low complexity" evidence="4">
    <location>
        <begin position="637"/>
        <end position="647"/>
    </location>
</feature>